<dbReference type="RefSeq" id="WP_069907695.1">
    <property type="nucleotide sequence ID" value="NZ_LAJE02000022.1"/>
</dbReference>
<evidence type="ECO:0000313" key="1">
    <source>
        <dbReference type="EMBL" id="OEO33171.1"/>
    </source>
</evidence>
<evidence type="ECO:0000313" key="2">
    <source>
        <dbReference type="Proteomes" id="UP000095463"/>
    </source>
</evidence>
<name>A0A1E5XX56_9HYPH</name>
<dbReference type="AlphaFoldDB" id="A0A1E5XX56"/>
<accession>A0A1E5XX56</accession>
<dbReference type="Proteomes" id="UP000095463">
    <property type="component" value="Unassembled WGS sequence"/>
</dbReference>
<proteinExistence type="predicted"/>
<keyword evidence="2" id="KW-1185">Reference proteome</keyword>
<organism evidence="1 2">
    <name type="scientific">Devosia insulae DS-56</name>
    <dbReference type="NCBI Taxonomy" id="1116389"/>
    <lineage>
        <taxon>Bacteria</taxon>
        <taxon>Pseudomonadati</taxon>
        <taxon>Pseudomonadota</taxon>
        <taxon>Alphaproteobacteria</taxon>
        <taxon>Hyphomicrobiales</taxon>
        <taxon>Devosiaceae</taxon>
        <taxon>Devosia</taxon>
    </lineage>
</organism>
<sequence>MPDPAGWTVTPNFPQLVFGTLVVSFQRFVLPAAGLPEGDPPQSLGALPVAMVERRFVLPVDADEAFWIGLWDEAGMALRLRLTPVPGDGYGVKEQFLLPHALTIPGWRREGEAGLLPFTRTGPAASVSLARLLLIAEVGHYAPAGATVELVDYPTYATLSGQPAPDKLDPEAGYKGYLLP</sequence>
<dbReference type="EMBL" id="LAJE02000022">
    <property type="protein sequence ID" value="OEO33171.1"/>
    <property type="molecule type" value="Genomic_DNA"/>
</dbReference>
<protein>
    <submittedName>
        <fullName evidence="1">Uncharacterized protein</fullName>
    </submittedName>
</protein>
<reference evidence="1 2" key="1">
    <citation type="journal article" date="2015" name="Genome Announc.">
        <title>Genome Assemblies of Three Soil-Associated Devosia species: D. insulae, D. limi, and D. soli.</title>
        <authorList>
            <person name="Hassan Y.I."/>
            <person name="Lepp D."/>
            <person name="Zhou T."/>
        </authorList>
    </citation>
    <scope>NUCLEOTIDE SEQUENCE [LARGE SCALE GENOMIC DNA]</scope>
    <source>
        <strain evidence="1 2">DS-56</strain>
    </source>
</reference>
<comment type="caution">
    <text evidence="1">The sequence shown here is derived from an EMBL/GenBank/DDBJ whole genome shotgun (WGS) entry which is preliminary data.</text>
</comment>
<gene>
    <name evidence="1" type="ORF">VW23_007900</name>
</gene>